<dbReference type="InterPro" id="IPR036267">
    <property type="entry name" value="RuvA_C_sf"/>
</dbReference>
<keyword evidence="4" id="KW-0234">DNA repair</keyword>
<gene>
    <name evidence="6" type="primary">ruvA_13</name>
    <name evidence="6" type="ORF">SDC9_36238</name>
</gene>
<dbReference type="NCBIfam" id="TIGR00084">
    <property type="entry name" value="ruvA"/>
    <property type="match status" value="1"/>
</dbReference>
<evidence type="ECO:0000256" key="3">
    <source>
        <dbReference type="ARBA" id="ARBA00023125"/>
    </source>
</evidence>
<dbReference type="GO" id="GO:0003677">
    <property type="term" value="F:DNA binding"/>
    <property type="evidence" value="ECO:0007669"/>
    <property type="project" value="UniProtKB-KW"/>
</dbReference>
<dbReference type="EMBL" id="VSSQ01000297">
    <property type="protein sequence ID" value="MPL90192.1"/>
    <property type="molecule type" value="Genomic_DNA"/>
</dbReference>
<dbReference type="InterPro" id="IPR012340">
    <property type="entry name" value="NA-bd_OB-fold"/>
</dbReference>
<comment type="caution">
    <text evidence="6">The sequence shown here is derived from an EMBL/GenBank/DDBJ whole genome shotgun (WGS) entry which is preliminary data.</text>
</comment>
<dbReference type="Gene3D" id="1.10.8.10">
    <property type="entry name" value="DNA helicase RuvA subunit, C-terminal domain"/>
    <property type="match status" value="1"/>
</dbReference>
<feature type="domain" description="Helix-hairpin-helix DNA-binding motif class 1" evidence="5">
    <location>
        <begin position="107"/>
        <end position="126"/>
    </location>
</feature>
<organism evidence="6">
    <name type="scientific">bioreactor metagenome</name>
    <dbReference type="NCBI Taxonomy" id="1076179"/>
    <lineage>
        <taxon>unclassified sequences</taxon>
        <taxon>metagenomes</taxon>
        <taxon>ecological metagenomes</taxon>
    </lineage>
</organism>
<evidence type="ECO:0000313" key="6">
    <source>
        <dbReference type="EMBL" id="MPL90192.1"/>
    </source>
</evidence>
<keyword evidence="3" id="KW-0238">DNA-binding</keyword>
<dbReference type="CDD" id="cd14332">
    <property type="entry name" value="UBA_RuvA_C"/>
    <property type="match status" value="1"/>
</dbReference>
<dbReference type="InterPro" id="IPR003583">
    <property type="entry name" value="Hlx-hairpin-Hlx_DNA-bd_motif"/>
</dbReference>
<dbReference type="EC" id="3.6.4.12" evidence="6"/>
<dbReference type="Pfam" id="PF01330">
    <property type="entry name" value="RuvA_N"/>
    <property type="match status" value="1"/>
</dbReference>
<keyword evidence="6" id="KW-0347">Helicase</keyword>
<dbReference type="HAMAP" id="MF_00031">
    <property type="entry name" value="DNA_HJ_migration_RuvA"/>
    <property type="match status" value="1"/>
</dbReference>
<accession>A0A644VHP4</accession>
<dbReference type="InterPro" id="IPR010994">
    <property type="entry name" value="RuvA_2-like"/>
</dbReference>
<reference evidence="6" key="1">
    <citation type="submission" date="2019-08" db="EMBL/GenBank/DDBJ databases">
        <authorList>
            <person name="Kucharzyk K."/>
            <person name="Murdoch R.W."/>
            <person name="Higgins S."/>
            <person name="Loffler F."/>
        </authorList>
    </citation>
    <scope>NUCLEOTIDE SEQUENCE</scope>
</reference>
<evidence type="ECO:0000259" key="5">
    <source>
        <dbReference type="SMART" id="SM00278"/>
    </source>
</evidence>
<dbReference type="InterPro" id="IPR011114">
    <property type="entry name" value="RuvA_C"/>
</dbReference>
<dbReference type="GO" id="GO:0006281">
    <property type="term" value="P:DNA repair"/>
    <property type="evidence" value="ECO:0007669"/>
    <property type="project" value="UniProtKB-KW"/>
</dbReference>
<keyword evidence="1" id="KW-0963">Cytoplasm</keyword>
<dbReference type="GO" id="GO:0009378">
    <property type="term" value="F:four-way junction helicase activity"/>
    <property type="evidence" value="ECO:0007669"/>
    <property type="project" value="InterPro"/>
</dbReference>
<evidence type="ECO:0000256" key="1">
    <source>
        <dbReference type="ARBA" id="ARBA00022490"/>
    </source>
</evidence>
<dbReference type="GO" id="GO:0006310">
    <property type="term" value="P:DNA recombination"/>
    <property type="evidence" value="ECO:0007669"/>
    <property type="project" value="InterPro"/>
</dbReference>
<dbReference type="InterPro" id="IPR000085">
    <property type="entry name" value="RuvA"/>
</dbReference>
<keyword evidence="2" id="KW-0227">DNA damage</keyword>
<dbReference type="SUPFAM" id="SSF46929">
    <property type="entry name" value="DNA helicase RuvA subunit, C-terminal domain"/>
    <property type="match status" value="1"/>
</dbReference>
<evidence type="ECO:0000256" key="4">
    <source>
        <dbReference type="ARBA" id="ARBA00023204"/>
    </source>
</evidence>
<dbReference type="Pfam" id="PF07499">
    <property type="entry name" value="RuvA_C"/>
    <property type="match status" value="1"/>
</dbReference>
<dbReference type="SUPFAM" id="SSF47781">
    <property type="entry name" value="RuvA domain 2-like"/>
    <property type="match status" value="1"/>
</dbReference>
<dbReference type="InterPro" id="IPR013849">
    <property type="entry name" value="DNA_helicase_Holl-junc_RuvA_I"/>
</dbReference>
<dbReference type="SUPFAM" id="SSF50249">
    <property type="entry name" value="Nucleic acid-binding proteins"/>
    <property type="match status" value="1"/>
</dbReference>
<dbReference type="GO" id="GO:0005524">
    <property type="term" value="F:ATP binding"/>
    <property type="evidence" value="ECO:0007669"/>
    <property type="project" value="InterPro"/>
</dbReference>
<dbReference type="GO" id="GO:0009379">
    <property type="term" value="C:Holliday junction helicase complex"/>
    <property type="evidence" value="ECO:0007669"/>
    <property type="project" value="InterPro"/>
</dbReference>
<proteinExistence type="inferred from homology"/>
<evidence type="ECO:0000256" key="2">
    <source>
        <dbReference type="ARBA" id="ARBA00022763"/>
    </source>
</evidence>
<dbReference type="Gene3D" id="1.10.150.20">
    <property type="entry name" value="5' to 3' exonuclease, C-terminal subdomain"/>
    <property type="match status" value="1"/>
</dbReference>
<keyword evidence="6" id="KW-0378">Hydrolase</keyword>
<dbReference type="GO" id="GO:0016787">
    <property type="term" value="F:hydrolase activity"/>
    <property type="evidence" value="ECO:0007669"/>
    <property type="project" value="UniProtKB-KW"/>
</dbReference>
<feature type="domain" description="Helix-hairpin-helix DNA-binding motif class 1" evidence="5">
    <location>
        <begin position="72"/>
        <end position="91"/>
    </location>
</feature>
<protein>
    <submittedName>
        <fullName evidence="6">Holliday junction ATP-dependent DNA helicase RuvA</fullName>
        <ecNumber evidence="6">3.6.4.12</ecNumber>
    </submittedName>
</protein>
<dbReference type="AlphaFoldDB" id="A0A644VHP4"/>
<dbReference type="Pfam" id="PF14520">
    <property type="entry name" value="HHH_5"/>
    <property type="match status" value="1"/>
</dbReference>
<keyword evidence="6" id="KW-0547">Nucleotide-binding</keyword>
<dbReference type="SMART" id="SM00278">
    <property type="entry name" value="HhH1"/>
    <property type="match status" value="2"/>
</dbReference>
<dbReference type="Gene3D" id="2.40.50.140">
    <property type="entry name" value="Nucleic acid-binding proteins"/>
    <property type="match status" value="1"/>
</dbReference>
<name>A0A644VHP4_9ZZZZ</name>
<sequence>MYDFIKGEVVEIGPTEVVIDTLNFGFKLQISLQTYSRLQAGSKAKLYIHHHLREDIELMYGFYDKEERSIFQHLIEVSGIGPNTARMMLSSMTSDEIRNAIITGDINRLKSIKGIGLKTAQRLLIDLKDKIAKGTGAPVITGGITSFSDSRREEAVSALILLGFGKANVEKVVDGILRGDPVIALEELIKLSLKRL</sequence>
<keyword evidence="6" id="KW-0067">ATP-binding</keyword>